<dbReference type="InterPro" id="IPR036396">
    <property type="entry name" value="Cyt_P450_sf"/>
</dbReference>
<evidence type="ECO:0000256" key="5">
    <source>
        <dbReference type="PIRSR" id="PIRSR602401-1"/>
    </source>
</evidence>
<comment type="similarity">
    <text evidence="2 6">Belongs to the cytochrome P450 family.</text>
</comment>
<dbReference type="PRINTS" id="PR00385">
    <property type="entry name" value="P450"/>
</dbReference>
<reference evidence="8" key="1">
    <citation type="submission" date="2022-07" db="EMBL/GenBank/DDBJ databases">
        <title>Phylogenomic reconstructions and comparative analyses of Kickxellomycotina fungi.</title>
        <authorList>
            <person name="Reynolds N.K."/>
            <person name="Stajich J.E."/>
            <person name="Barry K."/>
            <person name="Grigoriev I.V."/>
            <person name="Crous P."/>
            <person name="Smith M.E."/>
        </authorList>
    </citation>
    <scope>NUCLEOTIDE SEQUENCE</scope>
    <source>
        <strain evidence="8">NRRL 3115</strain>
    </source>
</reference>
<dbReference type="InterPro" id="IPR017972">
    <property type="entry name" value="Cyt_P450_CS"/>
</dbReference>
<evidence type="ECO:0000256" key="1">
    <source>
        <dbReference type="ARBA" id="ARBA00001971"/>
    </source>
</evidence>
<dbReference type="InterPro" id="IPR001128">
    <property type="entry name" value="Cyt_P450"/>
</dbReference>
<accession>A0A9W8G4Q9</accession>
<feature type="binding site" description="axial binding residue" evidence="5">
    <location>
        <position position="446"/>
    </location>
    <ligand>
        <name>heme</name>
        <dbReference type="ChEBI" id="CHEBI:30413"/>
    </ligand>
    <ligandPart>
        <name>Fe</name>
        <dbReference type="ChEBI" id="CHEBI:18248"/>
    </ligandPart>
</feature>
<keyword evidence="7" id="KW-1133">Transmembrane helix</keyword>
<dbReference type="PANTHER" id="PTHR24305:SF166">
    <property type="entry name" value="CYTOCHROME P450 12A4, MITOCHONDRIAL-RELATED"/>
    <property type="match status" value="1"/>
</dbReference>
<evidence type="ECO:0008006" key="10">
    <source>
        <dbReference type="Google" id="ProtNLM"/>
    </source>
</evidence>
<evidence type="ECO:0000256" key="2">
    <source>
        <dbReference type="ARBA" id="ARBA00010617"/>
    </source>
</evidence>
<keyword evidence="4 5" id="KW-0408">Iron</keyword>
<evidence type="ECO:0000256" key="4">
    <source>
        <dbReference type="ARBA" id="ARBA00023004"/>
    </source>
</evidence>
<evidence type="ECO:0000256" key="6">
    <source>
        <dbReference type="RuleBase" id="RU000461"/>
    </source>
</evidence>
<dbReference type="PROSITE" id="PS00086">
    <property type="entry name" value="CYTOCHROME_P450"/>
    <property type="match status" value="1"/>
</dbReference>
<dbReference type="EMBL" id="JANBTW010000084">
    <property type="protein sequence ID" value="KAJ2672384.1"/>
    <property type="molecule type" value="Genomic_DNA"/>
</dbReference>
<dbReference type="GO" id="GO:0004497">
    <property type="term" value="F:monooxygenase activity"/>
    <property type="evidence" value="ECO:0007669"/>
    <property type="project" value="UniProtKB-KW"/>
</dbReference>
<dbReference type="GO" id="GO:0016705">
    <property type="term" value="F:oxidoreductase activity, acting on paired donors, with incorporation or reduction of molecular oxygen"/>
    <property type="evidence" value="ECO:0007669"/>
    <property type="project" value="InterPro"/>
</dbReference>
<evidence type="ECO:0000313" key="8">
    <source>
        <dbReference type="EMBL" id="KAJ2672384.1"/>
    </source>
</evidence>
<dbReference type="AlphaFoldDB" id="A0A9W8G4Q9"/>
<keyword evidence="7" id="KW-0812">Transmembrane</keyword>
<keyword evidence="6" id="KW-0503">Monooxygenase</keyword>
<evidence type="ECO:0000313" key="9">
    <source>
        <dbReference type="Proteomes" id="UP001151518"/>
    </source>
</evidence>
<dbReference type="InterPro" id="IPR002401">
    <property type="entry name" value="Cyt_P450_E_grp-I"/>
</dbReference>
<gene>
    <name evidence="8" type="ORF">GGI25_005146</name>
</gene>
<feature type="transmembrane region" description="Helical" evidence="7">
    <location>
        <begin position="6"/>
        <end position="25"/>
    </location>
</feature>
<name>A0A9W8G4Q9_9FUNG</name>
<comment type="caution">
    <text evidence="8">The sequence shown here is derived from an EMBL/GenBank/DDBJ whole genome shotgun (WGS) entry which is preliminary data.</text>
</comment>
<dbReference type="OrthoDB" id="1470350at2759"/>
<dbReference type="Pfam" id="PF00067">
    <property type="entry name" value="p450"/>
    <property type="match status" value="1"/>
</dbReference>
<dbReference type="PRINTS" id="PR00463">
    <property type="entry name" value="EP450I"/>
</dbReference>
<dbReference type="Proteomes" id="UP001151518">
    <property type="component" value="Unassembled WGS sequence"/>
</dbReference>
<evidence type="ECO:0000256" key="7">
    <source>
        <dbReference type="SAM" id="Phobius"/>
    </source>
</evidence>
<dbReference type="InterPro" id="IPR050121">
    <property type="entry name" value="Cytochrome_P450_monoxygenase"/>
</dbReference>
<dbReference type="GO" id="GO:0020037">
    <property type="term" value="F:heme binding"/>
    <property type="evidence" value="ECO:0007669"/>
    <property type="project" value="InterPro"/>
</dbReference>
<feature type="transmembrane region" description="Helical" evidence="7">
    <location>
        <begin position="172"/>
        <end position="194"/>
    </location>
</feature>
<evidence type="ECO:0000256" key="3">
    <source>
        <dbReference type="ARBA" id="ARBA00022723"/>
    </source>
</evidence>
<keyword evidence="6" id="KW-0560">Oxidoreductase</keyword>
<dbReference type="GO" id="GO:0005506">
    <property type="term" value="F:iron ion binding"/>
    <property type="evidence" value="ECO:0007669"/>
    <property type="project" value="InterPro"/>
</dbReference>
<keyword evidence="3 5" id="KW-0479">Metal-binding</keyword>
<organism evidence="8 9">
    <name type="scientific">Coemansia spiralis</name>
    <dbReference type="NCBI Taxonomy" id="417178"/>
    <lineage>
        <taxon>Eukaryota</taxon>
        <taxon>Fungi</taxon>
        <taxon>Fungi incertae sedis</taxon>
        <taxon>Zoopagomycota</taxon>
        <taxon>Kickxellomycotina</taxon>
        <taxon>Kickxellomycetes</taxon>
        <taxon>Kickxellales</taxon>
        <taxon>Kickxellaceae</taxon>
        <taxon>Coemansia</taxon>
    </lineage>
</organism>
<proteinExistence type="inferred from homology"/>
<protein>
    <recommendedName>
        <fullName evidence="10">Cytochrome P450</fullName>
    </recommendedName>
</protein>
<sequence length="519" mass="58148">MPSIYAMVANGLIVIGIWLITKLVLRAYSTPLRHIPGPFFGTFSNFSLTYHLARGQYHRYTQGVHTKYGEVVRIGYNKVSVSNVAELKRILSTHNFRKGKGYEKIGFKPRNTFSTIDPELNKTRKKQFGNAYSLTSIRTYEDSILEHGVFSLIKSWDACFAKGKQRDGRPEALVNFYYGFHAVAFDIIGVLGFGRSFGIAATGNTRIIDAVNKTLAIGTIKGNLPFGNRLQWLFRGMANEPEFLQATARAAVAECKLQRPNSCNTNAKAQKPNILQHLVDACDPLTGEPIDDEALVSEVLLMLIAGTDTSSNGLSWTMLCLLHYPEIYSKLRNQVRSRFDKGSIIRCDDVKNQLPYLVAVVTESMRLHTTVAGILPRQMPAAGAELMNGKYHLPSGTEVCISLSACHRNGNIWANPSKFDPERFMGPDREERMRDVLAFSAGVRICLGRHLATAEMYTVLANIMLRYDFRLPDLETDCYEELAGCKRYKSVDDVPQRTFLNCSPKYPQKDCWAIISPAS</sequence>
<dbReference type="SUPFAM" id="SSF48264">
    <property type="entry name" value="Cytochrome P450"/>
    <property type="match status" value="1"/>
</dbReference>
<dbReference type="PANTHER" id="PTHR24305">
    <property type="entry name" value="CYTOCHROME P450"/>
    <property type="match status" value="1"/>
</dbReference>
<keyword evidence="7" id="KW-0472">Membrane</keyword>
<keyword evidence="5 6" id="KW-0349">Heme</keyword>
<comment type="cofactor">
    <cofactor evidence="1 5">
        <name>heme</name>
        <dbReference type="ChEBI" id="CHEBI:30413"/>
    </cofactor>
</comment>
<dbReference type="Gene3D" id="1.10.630.10">
    <property type="entry name" value="Cytochrome P450"/>
    <property type="match status" value="1"/>
</dbReference>